<name>A0A8X6HQ51_TRICU</name>
<dbReference type="PANTHER" id="PTHR12270">
    <property type="entry name" value="GLYCOSYLTRANSFERASE-RELATED"/>
    <property type="match status" value="1"/>
</dbReference>
<evidence type="ECO:0000313" key="8">
    <source>
        <dbReference type="Proteomes" id="UP000887116"/>
    </source>
</evidence>
<evidence type="ECO:0000256" key="3">
    <source>
        <dbReference type="ARBA" id="ARBA00022968"/>
    </source>
</evidence>
<evidence type="ECO:0000313" key="7">
    <source>
        <dbReference type="EMBL" id="GFR28141.1"/>
    </source>
</evidence>
<keyword evidence="3" id="KW-0735">Signal-anchor</keyword>
<evidence type="ECO:0000256" key="1">
    <source>
        <dbReference type="ARBA" id="ARBA00004606"/>
    </source>
</evidence>
<keyword evidence="8" id="KW-1185">Reference proteome</keyword>
<dbReference type="GO" id="GO:0005794">
    <property type="term" value="C:Golgi apparatus"/>
    <property type="evidence" value="ECO:0007669"/>
    <property type="project" value="TreeGrafter"/>
</dbReference>
<dbReference type="OrthoDB" id="411524at2759"/>
<comment type="subcellular location">
    <subcellularLocation>
        <location evidence="1">Membrane</location>
        <topology evidence="1">Single-pass type II membrane protein</topology>
    </subcellularLocation>
</comment>
<evidence type="ECO:0000256" key="4">
    <source>
        <dbReference type="ARBA" id="ARBA00022989"/>
    </source>
</evidence>
<dbReference type="Pfam" id="PF13896">
    <property type="entry name" value="Glyco_transf_49"/>
    <property type="match status" value="1"/>
</dbReference>
<proteinExistence type="predicted"/>
<protein>
    <submittedName>
        <fullName evidence="7">LARGE xylosyl- and glucuronyltransferase 1</fullName>
    </submittedName>
</protein>
<dbReference type="PANTHER" id="PTHR12270:SF25">
    <property type="entry name" value="GLYCOSYLTRANSFERASE-LIKE PROTEIN LARGE"/>
    <property type="match status" value="1"/>
</dbReference>
<keyword evidence="5" id="KW-0472">Membrane</keyword>
<dbReference type="GO" id="GO:0042285">
    <property type="term" value="F:xylosyltransferase activity"/>
    <property type="evidence" value="ECO:0007669"/>
    <property type="project" value="TreeGrafter"/>
</dbReference>
<comment type="caution">
    <text evidence="7">The sequence shown here is derived from an EMBL/GenBank/DDBJ whole genome shotgun (WGS) entry which is preliminary data.</text>
</comment>
<dbReference type="Proteomes" id="UP000887116">
    <property type="component" value="Unassembled WGS sequence"/>
</dbReference>
<evidence type="ECO:0000256" key="2">
    <source>
        <dbReference type="ARBA" id="ARBA00022692"/>
    </source>
</evidence>
<dbReference type="EMBL" id="BMAO01009031">
    <property type="protein sequence ID" value="GFR28141.1"/>
    <property type="molecule type" value="Genomic_DNA"/>
</dbReference>
<organism evidence="7 8">
    <name type="scientific">Trichonephila clavata</name>
    <name type="common">Joro spider</name>
    <name type="synonym">Nephila clavata</name>
    <dbReference type="NCBI Taxonomy" id="2740835"/>
    <lineage>
        <taxon>Eukaryota</taxon>
        <taxon>Metazoa</taxon>
        <taxon>Ecdysozoa</taxon>
        <taxon>Arthropoda</taxon>
        <taxon>Chelicerata</taxon>
        <taxon>Arachnida</taxon>
        <taxon>Araneae</taxon>
        <taxon>Araneomorphae</taxon>
        <taxon>Entelegynae</taxon>
        <taxon>Araneoidea</taxon>
        <taxon>Nephilidae</taxon>
        <taxon>Trichonephila</taxon>
    </lineage>
</organism>
<dbReference type="GO" id="GO:0016020">
    <property type="term" value="C:membrane"/>
    <property type="evidence" value="ECO:0007669"/>
    <property type="project" value="UniProtKB-SubCell"/>
</dbReference>
<gene>
    <name evidence="7" type="primary">LARGE1</name>
    <name evidence="7" type="ORF">TNCT_450411</name>
</gene>
<evidence type="ECO:0000256" key="6">
    <source>
        <dbReference type="ARBA" id="ARBA00023180"/>
    </source>
</evidence>
<keyword evidence="6" id="KW-0325">Glycoprotein</keyword>
<dbReference type="InterPro" id="IPR051292">
    <property type="entry name" value="Xyl/GlcA_transferase"/>
</dbReference>
<dbReference type="GO" id="GO:0035269">
    <property type="term" value="P:protein O-linked glycosylation via mannose"/>
    <property type="evidence" value="ECO:0007669"/>
    <property type="project" value="TreeGrafter"/>
</dbReference>
<accession>A0A8X6HQ51</accession>
<dbReference type="GO" id="GO:0015020">
    <property type="term" value="F:glucuronosyltransferase activity"/>
    <property type="evidence" value="ECO:0007669"/>
    <property type="project" value="TreeGrafter"/>
</dbReference>
<keyword evidence="4" id="KW-1133">Transmembrane helix</keyword>
<keyword evidence="2" id="KW-0812">Transmembrane</keyword>
<reference evidence="7" key="1">
    <citation type="submission" date="2020-07" db="EMBL/GenBank/DDBJ databases">
        <title>Multicomponent nature underlies the extraordinary mechanical properties of spider dragline silk.</title>
        <authorList>
            <person name="Kono N."/>
            <person name="Nakamura H."/>
            <person name="Mori M."/>
            <person name="Yoshida Y."/>
            <person name="Ohtoshi R."/>
            <person name="Malay A.D."/>
            <person name="Moran D.A.P."/>
            <person name="Tomita M."/>
            <person name="Numata K."/>
            <person name="Arakawa K."/>
        </authorList>
    </citation>
    <scope>NUCLEOTIDE SEQUENCE</scope>
</reference>
<dbReference type="AlphaFoldDB" id="A0A8X6HQ51"/>
<sequence>MYGLYEYLKKSVSSMGLESSTKALIVPAFETQRYRLTFPKSKAELLSMLDMGTLFTFRYHVWTRGHAPQTMPSGELPQRHIEFSGSWILSHTL</sequence>
<evidence type="ECO:0000256" key="5">
    <source>
        <dbReference type="ARBA" id="ARBA00023136"/>
    </source>
</evidence>